<keyword evidence="3" id="KW-1185">Reference proteome</keyword>
<feature type="region of interest" description="Disordered" evidence="1">
    <location>
        <begin position="23"/>
        <end position="110"/>
    </location>
</feature>
<evidence type="ECO:0000313" key="3">
    <source>
        <dbReference type="Proteomes" id="UP001221898"/>
    </source>
</evidence>
<name>A0AAD7WF94_9TELE</name>
<dbReference type="Proteomes" id="UP001221898">
    <property type="component" value="Unassembled WGS sequence"/>
</dbReference>
<dbReference type="AlphaFoldDB" id="A0AAD7WF94"/>
<sequence>MQRSLAFHNCNIWTSYSWISRGVPREQEPSAGTPRAATSSLRGQRYWGHNNERHTFGFSQKRARTRNEHRAVNSFVSSQPSEEHNSIEEKLTSKVSENLKPTSTAKQRGS</sequence>
<accession>A0AAD7WF94</accession>
<evidence type="ECO:0000256" key="1">
    <source>
        <dbReference type="SAM" id="MobiDB-lite"/>
    </source>
</evidence>
<comment type="caution">
    <text evidence="2">The sequence shown here is derived from an EMBL/GenBank/DDBJ whole genome shotgun (WGS) entry which is preliminary data.</text>
</comment>
<feature type="compositionally biased region" description="Basic and acidic residues" evidence="1">
    <location>
        <begin position="81"/>
        <end position="92"/>
    </location>
</feature>
<evidence type="ECO:0000313" key="2">
    <source>
        <dbReference type="EMBL" id="KAJ8394648.1"/>
    </source>
</evidence>
<proteinExistence type="predicted"/>
<feature type="compositionally biased region" description="Polar residues" evidence="1">
    <location>
        <begin position="93"/>
        <end position="110"/>
    </location>
</feature>
<protein>
    <submittedName>
        <fullName evidence="2">Uncharacterized protein</fullName>
    </submittedName>
</protein>
<gene>
    <name evidence="2" type="ORF">AAFF_G00044510</name>
</gene>
<reference evidence="2" key="1">
    <citation type="journal article" date="2023" name="Science">
        <title>Genome structures resolve the early diversification of teleost fishes.</title>
        <authorList>
            <person name="Parey E."/>
            <person name="Louis A."/>
            <person name="Montfort J."/>
            <person name="Bouchez O."/>
            <person name="Roques C."/>
            <person name="Iampietro C."/>
            <person name="Lluch J."/>
            <person name="Castinel A."/>
            <person name="Donnadieu C."/>
            <person name="Desvignes T."/>
            <person name="Floi Bucao C."/>
            <person name="Jouanno E."/>
            <person name="Wen M."/>
            <person name="Mejri S."/>
            <person name="Dirks R."/>
            <person name="Jansen H."/>
            <person name="Henkel C."/>
            <person name="Chen W.J."/>
            <person name="Zahm M."/>
            <person name="Cabau C."/>
            <person name="Klopp C."/>
            <person name="Thompson A.W."/>
            <person name="Robinson-Rechavi M."/>
            <person name="Braasch I."/>
            <person name="Lecointre G."/>
            <person name="Bobe J."/>
            <person name="Postlethwait J.H."/>
            <person name="Berthelot C."/>
            <person name="Roest Crollius H."/>
            <person name="Guiguen Y."/>
        </authorList>
    </citation>
    <scope>NUCLEOTIDE SEQUENCE</scope>
    <source>
        <strain evidence="2">NC1722</strain>
    </source>
</reference>
<organism evidence="2 3">
    <name type="scientific">Aldrovandia affinis</name>
    <dbReference type="NCBI Taxonomy" id="143900"/>
    <lineage>
        <taxon>Eukaryota</taxon>
        <taxon>Metazoa</taxon>
        <taxon>Chordata</taxon>
        <taxon>Craniata</taxon>
        <taxon>Vertebrata</taxon>
        <taxon>Euteleostomi</taxon>
        <taxon>Actinopterygii</taxon>
        <taxon>Neopterygii</taxon>
        <taxon>Teleostei</taxon>
        <taxon>Notacanthiformes</taxon>
        <taxon>Halosauridae</taxon>
        <taxon>Aldrovandia</taxon>
    </lineage>
</organism>
<dbReference type="EMBL" id="JAINUG010000124">
    <property type="protein sequence ID" value="KAJ8394648.1"/>
    <property type="molecule type" value="Genomic_DNA"/>
</dbReference>